<proteinExistence type="inferred from homology"/>
<dbReference type="InterPro" id="IPR036396">
    <property type="entry name" value="Cyt_P450_sf"/>
</dbReference>
<gene>
    <name evidence="3" type="ORF">ACFORG_01830</name>
</gene>
<dbReference type="PROSITE" id="PS00086">
    <property type="entry name" value="CYTOCHROME_P450"/>
    <property type="match status" value="1"/>
</dbReference>
<keyword evidence="2" id="KW-0503">Monooxygenase</keyword>
<evidence type="ECO:0000313" key="3">
    <source>
        <dbReference type="EMBL" id="MFC3612487.1"/>
    </source>
</evidence>
<dbReference type="PANTHER" id="PTHR46696:SF1">
    <property type="entry name" value="CYTOCHROME P450 YJIB-RELATED"/>
    <property type="match status" value="1"/>
</dbReference>
<organism evidence="3 4">
    <name type="scientific">Lutimaribacter marinistellae</name>
    <dbReference type="NCBI Taxonomy" id="1820329"/>
    <lineage>
        <taxon>Bacteria</taxon>
        <taxon>Pseudomonadati</taxon>
        <taxon>Pseudomonadota</taxon>
        <taxon>Alphaproteobacteria</taxon>
        <taxon>Rhodobacterales</taxon>
        <taxon>Roseobacteraceae</taxon>
        <taxon>Lutimaribacter</taxon>
    </lineage>
</organism>
<protein>
    <submittedName>
        <fullName evidence="3">Cytochrome P450</fullName>
    </submittedName>
</protein>
<dbReference type="PRINTS" id="PR00359">
    <property type="entry name" value="BP450"/>
</dbReference>
<sequence length="399" mass="43564">MPLKLKDIPPFPDTVEGETDHEFLYRARENGPLAIDKFGIVTAFSLDHLLAFNDDRWTRQIELEGMRASGVSSGAMYDFVSNVMLFANGRTHRDRRAPAAATFARPALAALRPEVRARADALIAPLVGQGSIDFLDCVASPLPARIIASLIGAPEEDSDWFGKRVYSAIRGLSLCTDEVRAESDADAALLRDYVQTLLDMRQEHPQDDFLTAYLARVTGGPLDTDEIRAQIMGLVLAGSDTTRGALASTVSQLLQHPEQWQMLVDDPETHAAPAVSEGLRFDPVIASLGRLTTEPREVEGVMLPAYTFVAGSMLTALRDPAVYDSPDRFDITRGDHPRYHPVFGGGPHRCLGEALARIELEEALKALATHAPHMALDGPPVRLKGRGATRQLGPMRVTL</sequence>
<accession>A0ABV7TA95</accession>
<dbReference type="InterPro" id="IPR001128">
    <property type="entry name" value="Cyt_P450"/>
</dbReference>
<dbReference type="Proteomes" id="UP001595629">
    <property type="component" value="Unassembled WGS sequence"/>
</dbReference>
<comment type="caution">
    <text evidence="3">The sequence shown here is derived from an EMBL/GenBank/DDBJ whole genome shotgun (WGS) entry which is preliminary data.</text>
</comment>
<dbReference type="PRINTS" id="PR00385">
    <property type="entry name" value="P450"/>
</dbReference>
<dbReference type="RefSeq" id="WP_386733670.1">
    <property type="nucleotide sequence ID" value="NZ_JBHRXI010000001.1"/>
</dbReference>
<dbReference type="SUPFAM" id="SSF48264">
    <property type="entry name" value="Cytochrome P450"/>
    <property type="match status" value="1"/>
</dbReference>
<dbReference type="Pfam" id="PF00067">
    <property type="entry name" value="p450"/>
    <property type="match status" value="1"/>
</dbReference>
<keyword evidence="2" id="KW-0479">Metal-binding</keyword>
<evidence type="ECO:0000313" key="4">
    <source>
        <dbReference type="Proteomes" id="UP001595629"/>
    </source>
</evidence>
<reference evidence="4" key="1">
    <citation type="journal article" date="2019" name="Int. J. Syst. Evol. Microbiol.">
        <title>The Global Catalogue of Microorganisms (GCM) 10K type strain sequencing project: providing services to taxonomists for standard genome sequencing and annotation.</title>
        <authorList>
            <consortium name="The Broad Institute Genomics Platform"/>
            <consortium name="The Broad Institute Genome Sequencing Center for Infectious Disease"/>
            <person name="Wu L."/>
            <person name="Ma J."/>
        </authorList>
    </citation>
    <scope>NUCLEOTIDE SEQUENCE [LARGE SCALE GENOMIC DNA]</scope>
    <source>
        <strain evidence="4">KCTC 42911</strain>
    </source>
</reference>
<keyword evidence="2" id="KW-0560">Oxidoreductase</keyword>
<keyword evidence="4" id="KW-1185">Reference proteome</keyword>
<dbReference type="InterPro" id="IPR017972">
    <property type="entry name" value="Cyt_P450_CS"/>
</dbReference>
<evidence type="ECO:0000256" key="2">
    <source>
        <dbReference type="RuleBase" id="RU000461"/>
    </source>
</evidence>
<dbReference type="Gene3D" id="1.10.630.10">
    <property type="entry name" value="Cytochrome P450"/>
    <property type="match status" value="1"/>
</dbReference>
<dbReference type="InterPro" id="IPR002397">
    <property type="entry name" value="Cyt_P450_B"/>
</dbReference>
<dbReference type="PANTHER" id="PTHR46696">
    <property type="entry name" value="P450, PUTATIVE (EUROFUNG)-RELATED"/>
    <property type="match status" value="1"/>
</dbReference>
<evidence type="ECO:0000256" key="1">
    <source>
        <dbReference type="ARBA" id="ARBA00010617"/>
    </source>
</evidence>
<keyword evidence="2" id="KW-0408">Iron</keyword>
<name>A0ABV7TA95_9RHOB</name>
<comment type="similarity">
    <text evidence="1 2">Belongs to the cytochrome P450 family.</text>
</comment>
<dbReference type="EMBL" id="JBHRXI010000001">
    <property type="protein sequence ID" value="MFC3612487.1"/>
    <property type="molecule type" value="Genomic_DNA"/>
</dbReference>
<keyword evidence="2" id="KW-0349">Heme</keyword>